<dbReference type="Proteomes" id="UP000692954">
    <property type="component" value="Unassembled WGS sequence"/>
</dbReference>
<gene>
    <name evidence="2" type="ORF">PSON_ATCC_30995.1.T1570086</name>
</gene>
<evidence type="ECO:0000313" key="2">
    <source>
        <dbReference type="EMBL" id="CAD8125251.1"/>
    </source>
</evidence>
<protein>
    <submittedName>
        <fullName evidence="2">Uncharacterized protein</fullName>
    </submittedName>
</protein>
<evidence type="ECO:0000256" key="1">
    <source>
        <dbReference type="SAM" id="Coils"/>
    </source>
</evidence>
<accession>A0A8S1RAJ7</accession>
<keyword evidence="1" id="KW-0175">Coiled coil</keyword>
<evidence type="ECO:0000313" key="3">
    <source>
        <dbReference type="Proteomes" id="UP000692954"/>
    </source>
</evidence>
<comment type="caution">
    <text evidence="2">The sequence shown here is derived from an EMBL/GenBank/DDBJ whole genome shotgun (WGS) entry which is preliminary data.</text>
</comment>
<dbReference type="OrthoDB" id="312747at2759"/>
<dbReference type="AlphaFoldDB" id="A0A8S1RAJ7"/>
<dbReference type="EMBL" id="CAJJDN010000157">
    <property type="protein sequence ID" value="CAD8125251.1"/>
    <property type="molecule type" value="Genomic_DNA"/>
</dbReference>
<feature type="coiled-coil region" evidence="1">
    <location>
        <begin position="133"/>
        <end position="160"/>
    </location>
</feature>
<sequence length="165" mass="20140">MRILELSLMMTQLKYQEKQYQNNEHYWNEDVCKNILISKCFNDLWKHTQDDHEGIHNMIMKGNVIKDMMINSLQMHSIMMEYEEIIERKELYRSTYRFIINLIIILAHIRDKLKQVDKILTKNEDQVEQSSKLLVAQDRLDNMERQINLLTDQSEKMREQMNQRF</sequence>
<reference evidence="2" key="1">
    <citation type="submission" date="2021-01" db="EMBL/GenBank/DDBJ databases">
        <authorList>
            <consortium name="Genoscope - CEA"/>
            <person name="William W."/>
        </authorList>
    </citation>
    <scope>NUCLEOTIDE SEQUENCE</scope>
</reference>
<name>A0A8S1RAJ7_9CILI</name>
<proteinExistence type="predicted"/>
<keyword evidence="3" id="KW-1185">Reference proteome</keyword>
<organism evidence="2 3">
    <name type="scientific">Paramecium sonneborni</name>
    <dbReference type="NCBI Taxonomy" id="65129"/>
    <lineage>
        <taxon>Eukaryota</taxon>
        <taxon>Sar</taxon>
        <taxon>Alveolata</taxon>
        <taxon>Ciliophora</taxon>
        <taxon>Intramacronucleata</taxon>
        <taxon>Oligohymenophorea</taxon>
        <taxon>Peniculida</taxon>
        <taxon>Parameciidae</taxon>
        <taxon>Paramecium</taxon>
    </lineage>
</organism>